<evidence type="ECO:0000256" key="1">
    <source>
        <dbReference type="SAM" id="SignalP"/>
    </source>
</evidence>
<dbReference type="Gene3D" id="2.120.10.30">
    <property type="entry name" value="TolB, C-terminal domain"/>
    <property type="match status" value="1"/>
</dbReference>
<evidence type="ECO:0000313" key="2">
    <source>
        <dbReference type="EMBL" id="OGE47890.1"/>
    </source>
</evidence>
<protein>
    <recommendedName>
        <fullName evidence="4">SMP-30/Gluconolactonase/LRE-like region domain-containing protein</fullName>
    </recommendedName>
</protein>
<evidence type="ECO:0008006" key="4">
    <source>
        <dbReference type="Google" id="ProtNLM"/>
    </source>
</evidence>
<sequence length="312" mass="33446">MFKVPTLLILLITCAHTLCADLREIYRFPNGTWIENIAVRPNGNLLVTLINTPELWQINPSTPSGHASARLVHHFEEAKQMNGIAELEPDTYAVIASHSVWTIHLGAQGNASNPEHIAEFPDGLLNGMAALDGGRSVAISDSVRGLIYRLDILTGEYTVIHQDETMAPADYLGLKLGVNGLRVVRDYLYYSNTPKRLFCRVRIDLRAGQANGPYEVITGGVLSDDFAVGPGDIGYLAGAADNVVTRVLPDGSHGVIAGSKDSTVLMTATSAAFGRARDDHGVLYVTTGGDSKLPVNNTATKGGKVMALAVHF</sequence>
<keyword evidence="1" id="KW-0732">Signal</keyword>
<dbReference type="RefSeq" id="XP_022483347.1">
    <property type="nucleotide sequence ID" value="XM_022636781.1"/>
</dbReference>
<comment type="caution">
    <text evidence="2">The sequence shown here is derived from an EMBL/GenBank/DDBJ whole genome shotgun (WGS) entry which is preliminary data.</text>
</comment>
<dbReference type="PANTHER" id="PTHR42060">
    <property type="entry name" value="NHL REPEAT-CONTAINING PROTEIN-RELATED"/>
    <property type="match status" value="1"/>
</dbReference>
<feature type="chain" id="PRO_5009519241" description="SMP-30/Gluconolactonase/LRE-like region domain-containing protein" evidence="1">
    <location>
        <begin position="20"/>
        <end position="312"/>
    </location>
</feature>
<dbReference type="OrthoDB" id="9977941at2759"/>
<dbReference type="AlphaFoldDB" id="A0A1F5L4I8"/>
<dbReference type="Proteomes" id="UP000177622">
    <property type="component" value="Unassembled WGS sequence"/>
</dbReference>
<dbReference type="EMBL" id="LXJU01000035">
    <property type="protein sequence ID" value="OGE47890.1"/>
    <property type="molecule type" value="Genomic_DNA"/>
</dbReference>
<feature type="signal peptide" evidence="1">
    <location>
        <begin position="1"/>
        <end position="19"/>
    </location>
</feature>
<dbReference type="GeneID" id="34581515"/>
<reference evidence="2 3" key="1">
    <citation type="journal article" date="2016" name="Sci. Rep.">
        <title>Penicillium arizonense, a new, genome sequenced fungal species, reveals a high chemical diversity in secreted metabolites.</title>
        <authorList>
            <person name="Grijseels S."/>
            <person name="Nielsen J.C."/>
            <person name="Randelovic M."/>
            <person name="Nielsen J."/>
            <person name="Nielsen K.F."/>
            <person name="Workman M."/>
            <person name="Frisvad J.C."/>
        </authorList>
    </citation>
    <scope>NUCLEOTIDE SEQUENCE [LARGE SCALE GENOMIC DNA]</scope>
    <source>
        <strain evidence="2 3">CBS 141311</strain>
    </source>
</reference>
<dbReference type="PANTHER" id="PTHR42060:SF3">
    <property type="entry name" value="SMP-30_GLUCONOLACTONASE_LRE-LIKE REGION DOMAIN-CONTAINING PROTEIN"/>
    <property type="match status" value="1"/>
</dbReference>
<gene>
    <name evidence="2" type="ORF">PENARI_c035G04552</name>
</gene>
<dbReference type="InterPro" id="IPR011042">
    <property type="entry name" value="6-blade_b-propeller_TolB-like"/>
</dbReference>
<name>A0A1F5L4I8_PENAI</name>
<keyword evidence="3" id="KW-1185">Reference proteome</keyword>
<proteinExistence type="predicted"/>
<dbReference type="STRING" id="1835702.A0A1F5L4I8"/>
<accession>A0A1F5L4I8</accession>
<organism evidence="2 3">
    <name type="scientific">Penicillium arizonense</name>
    <dbReference type="NCBI Taxonomy" id="1835702"/>
    <lineage>
        <taxon>Eukaryota</taxon>
        <taxon>Fungi</taxon>
        <taxon>Dikarya</taxon>
        <taxon>Ascomycota</taxon>
        <taxon>Pezizomycotina</taxon>
        <taxon>Eurotiomycetes</taxon>
        <taxon>Eurotiomycetidae</taxon>
        <taxon>Eurotiales</taxon>
        <taxon>Aspergillaceae</taxon>
        <taxon>Penicillium</taxon>
    </lineage>
</organism>
<dbReference type="InterPro" id="IPR052998">
    <property type="entry name" value="Hetero-Diels-Alderase-like"/>
</dbReference>
<evidence type="ECO:0000313" key="3">
    <source>
        <dbReference type="Proteomes" id="UP000177622"/>
    </source>
</evidence>
<dbReference type="SUPFAM" id="SSF63829">
    <property type="entry name" value="Calcium-dependent phosphotriesterase"/>
    <property type="match status" value="1"/>
</dbReference>